<feature type="binding site" evidence="12">
    <location>
        <position position="142"/>
    </location>
    <ligand>
        <name>ATP</name>
        <dbReference type="ChEBI" id="CHEBI:30616"/>
    </ligand>
</feature>
<feature type="compositionally biased region" description="Basic and acidic residues" evidence="13">
    <location>
        <begin position="956"/>
        <end position="972"/>
    </location>
</feature>
<feature type="compositionally biased region" description="Polar residues" evidence="13">
    <location>
        <begin position="668"/>
        <end position="677"/>
    </location>
</feature>
<evidence type="ECO:0000256" key="9">
    <source>
        <dbReference type="ARBA" id="ARBA00022840"/>
    </source>
</evidence>
<evidence type="ECO:0000256" key="5">
    <source>
        <dbReference type="ARBA" id="ARBA00022553"/>
    </source>
</evidence>
<feature type="region of interest" description="Disordered" evidence="13">
    <location>
        <begin position="728"/>
        <end position="770"/>
    </location>
</feature>
<keyword evidence="7 12" id="KW-0547">Nucleotide-binding</keyword>
<feature type="compositionally biased region" description="Polar residues" evidence="13">
    <location>
        <begin position="91"/>
        <end position="103"/>
    </location>
</feature>
<evidence type="ECO:0000313" key="16">
    <source>
        <dbReference type="Proteomes" id="UP001285354"/>
    </source>
</evidence>
<evidence type="ECO:0000259" key="14">
    <source>
        <dbReference type="PROSITE" id="PS50011"/>
    </source>
</evidence>
<evidence type="ECO:0000313" key="15">
    <source>
        <dbReference type="EMBL" id="KAK2626754.1"/>
    </source>
</evidence>
<dbReference type="InterPro" id="IPR043024">
    <property type="entry name" value="KA1_sf_fungal"/>
</dbReference>
<dbReference type="EC" id="2.7.11.1" evidence="3"/>
<comment type="catalytic activity">
    <reaction evidence="10">
        <text>L-threonyl-[protein] + ATP = O-phospho-L-threonyl-[protein] + ADP + H(+)</text>
        <dbReference type="Rhea" id="RHEA:46608"/>
        <dbReference type="Rhea" id="RHEA-COMP:11060"/>
        <dbReference type="Rhea" id="RHEA-COMP:11605"/>
        <dbReference type="ChEBI" id="CHEBI:15378"/>
        <dbReference type="ChEBI" id="CHEBI:30013"/>
        <dbReference type="ChEBI" id="CHEBI:30616"/>
        <dbReference type="ChEBI" id="CHEBI:61977"/>
        <dbReference type="ChEBI" id="CHEBI:456216"/>
        <dbReference type="EC" id="2.7.11.1"/>
    </reaction>
</comment>
<keyword evidence="4" id="KW-0723">Serine/threonine-protein kinase</keyword>
<accession>A0AAD9T1B1</accession>
<feature type="region of interest" description="Disordered" evidence="13">
    <location>
        <begin position="811"/>
        <end position="862"/>
    </location>
</feature>
<sequence length="1249" mass="140828">MDNYSRPTTRRPLGEATRRVNNSHHPAAQPKKSPKLPMPHHESMKSNGLLQNQPRKQDNSNGRDPGKASPAGPNVGNPRVSAIKDYHPESNRNSQISTTSTESRAIKTHIGPWQLGTTLGKGATARVRRARHKYTGQEAAIKIMQKSTAQISQAGSLADLDRAEASQPNFDGLKRMPVGIEREVAIMKLIQHPHIMKLYDVWENRTEIYLVLELVDRGELFQHIIDSGRLVEEEAMFYFRQIISAIGYCHSFNICHRDLKPENILLNSQMDIKIADFGMAALHQAPDHKLNTSCGSPHYAAPELIVGKGYRGDLIDVWSIGVVFFAMIAGYLPFDIPGSTTLAPLMDLIKSGKYSMPIDISEEAKSLINRMLQVNPKNRISLSQIWKHPLVRKYDYLDDFSRGPYPMSSNPKDHGIKINGKNGIHKDLLRNLRSMWHMYSEQQLIDALLSDKPSEQKMFYSLLLKYRNSSLEDYNGDLAYSNSDYHHVKPLTLTKAYSTCHFPQSQKGHRRQGSKFTVISNAAETEQSYDPFKASRPQHLTASRNDHAKITIHHSTDENSWTKDRSALNTRKVSSGLSVVQGDRSKLVPPLRNFATRSSMSSTRSRKSNGQIRASMSYKRGVSFTQIHKRTSETQRASSAPNPSAAVYGRHSNHTEVTDDGGDFLRPVNNTPSSTRYIRSRKAHSIGSPSLNSAVKPGRASQIFSEDVRQHSSSLAKDCDEAFNRISGASNVNHEQALPDHKRSRRNPAASTNPQISLDSRPLPPPPARSESIKHELLEARKQAELRKRFGGDDSPGYLDRMVNHIDRLIQPLSPTRPNHDRRINSAPTDARYPPPGRLLPSIHESRGEEASPQRAGERAPFREHPFRVEEKHGRVTSAPEPWSTTRHPDERYARPVALVKDTIRIVHPSSPMSPVRAPAPLTIRKKSSQGGPPMMAGGLGQEHDTYANNYQSSRPDLRQQYKATSRTENRPDLATISESRDDGNQYDASTGTLVKKKSGWFKRNSRTEDEDIRLSIVSSNATKPSSSHAIDPYDRPQNPVLRSTSPEQPKKKPFRLGRIFKKRSKPDMSVSVNDIFEDEASVQDSIMDARHQTSSGRDRHEDARARQVAPQQSWLAKLFHVKPASVFLCFAISQRRARREITALLKDWKRYGIHGLQVNKERNIIFARVSAQNFLEMKEVAFACEIMTVIEHGKRNHLSIVRFTQEQGAASTFHKFVETLESVMRVRHLLVADERKKRMMIKTLISAI</sequence>
<dbReference type="PROSITE" id="PS00107">
    <property type="entry name" value="PROTEIN_KINASE_ATP"/>
    <property type="match status" value="1"/>
</dbReference>
<dbReference type="GO" id="GO:0005935">
    <property type="term" value="C:cellular bud neck"/>
    <property type="evidence" value="ECO:0007669"/>
    <property type="project" value="UniProtKB-SubCell"/>
</dbReference>
<feature type="region of interest" description="Disordered" evidence="13">
    <location>
        <begin position="1"/>
        <end position="104"/>
    </location>
</feature>
<name>A0AAD9T1B1_9HELO</name>
<feature type="compositionally biased region" description="Polar residues" evidence="13">
    <location>
        <begin position="1017"/>
        <end position="1029"/>
    </location>
</feature>
<feature type="region of interest" description="Disordered" evidence="13">
    <location>
        <begin position="595"/>
        <end position="698"/>
    </location>
</feature>
<dbReference type="AlphaFoldDB" id="A0AAD9T1B1"/>
<dbReference type="GO" id="GO:0005524">
    <property type="term" value="F:ATP binding"/>
    <property type="evidence" value="ECO:0007669"/>
    <property type="project" value="UniProtKB-UniRule"/>
</dbReference>
<dbReference type="InterPro" id="IPR031850">
    <property type="entry name" value="Fungal_KA1_dom"/>
</dbReference>
<evidence type="ECO:0000256" key="10">
    <source>
        <dbReference type="ARBA" id="ARBA00047899"/>
    </source>
</evidence>
<dbReference type="PANTHER" id="PTHR24346">
    <property type="entry name" value="MAP/MICROTUBULE AFFINITY-REGULATING KINASE"/>
    <property type="match status" value="1"/>
</dbReference>
<feature type="compositionally biased region" description="Polar residues" evidence="13">
    <location>
        <begin position="45"/>
        <end position="62"/>
    </location>
</feature>
<gene>
    <name evidence="15" type="ORF">QTJ16_003929</name>
</gene>
<dbReference type="EMBL" id="JAUBYV010000005">
    <property type="protein sequence ID" value="KAK2626754.1"/>
    <property type="molecule type" value="Genomic_DNA"/>
</dbReference>
<dbReference type="Pfam" id="PF16797">
    <property type="entry name" value="Fungal_KA1"/>
    <property type="match status" value="1"/>
</dbReference>
<feature type="compositionally biased region" description="Basic and acidic residues" evidence="13">
    <location>
        <begin position="1088"/>
        <end position="1103"/>
    </location>
</feature>
<dbReference type="FunFam" id="1.10.510.10:FF:000394">
    <property type="entry name" value="Serine/threonine-protein kinase HSL1"/>
    <property type="match status" value="1"/>
</dbReference>
<dbReference type="PROSITE" id="PS00108">
    <property type="entry name" value="PROTEIN_KINASE_ST"/>
    <property type="match status" value="1"/>
</dbReference>
<evidence type="ECO:0000256" key="2">
    <source>
        <dbReference type="ARBA" id="ARBA00010791"/>
    </source>
</evidence>
<feature type="compositionally biased region" description="Basic and acidic residues" evidence="13">
    <location>
        <begin position="844"/>
        <end position="862"/>
    </location>
</feature>
<dbReference type="Gene3D" id="1.10.510.10">
    <property type="entry name" value="Transferase(Phosphotransferase) domain 1"/>
    <property type="match status" value="1"/>
</dbReference>
<evidence type="ECO:0000256" key="4">
    <source>
        <dbReference type="ARBA" id="ARBA00022527"/>
    </source>
</evidence>
<evidence type="ECO:0000256" key="3">
    <source>
        <dbReference type="ARBA" id="ARBA00012513"/>
    </source>
</evidence>
<feature type="domain" description="Protein kinase" evidence="14">
    <location>
        <begin position="113"/>
        <end position="391"/>
    </location>
</feature>
<dbReference type="InterPro" id="IPR011009">
    <property type="entry name" value="Kinase-like_dom_sf"/>
</dbReference>
<feature type="compositionally biased region" description="Polar residues" evidence="13">
    <location>
        <begin position="749"/>
        <end position="758"/>
    </location>
</feature>
<dbReference type="PANTHER" id="PTHR24346:SF110">
    <property type="entry name" value="NON-SPECIFIC SERINE_THREONINE PROTEIN KINASE"/>
    <property type="match status" value="1"/>
</dbReference>
<evidence type="ECO:0000256" key="13">
    <source>
        <dbReference type="SAM" id="MobiDB-lite"/>
    </source>
</evidence>
<evidence type="ECO:0000256" key="11">
    <source>
        <dbReference type="ARBA" id="ARBA00048679"/>
    </source>
</evidence>
<dbReference type="GO" id="GO:0004674">
    <property type="term" value="F:protein serine/threonine kinase activity"/>
    <property type="evidence" value="ECO:0007669"/>
    <property type="project" value="UniProtKB-KW"/>
</dbReference>
<dbReference type="GO" id="GO:0035556">
    <property type="term" value="P:intracellular signal transduction"/>
    <property type="evidence" value="ECO:0007669"/>
    <property type="project" value="TreeGrafter"/>
</dbReference>
<evidence type="ECO:0000256" key="8">
    <source>
        <dbReference type="ARBA" id="ARBA00022777"/>
    </source>
</evidence>
<feature type="region of interest" description="Disordered" evidence="13">
    <location>
        <begin position="928"/>
        <end position="991"/>
    </location>
</feature>
<keyword evidence="5" id="KW-0597">Phosphoprotein</keyword>
<reference evidence="15" key="1">
    <citation type="submission" date="2023-06" db="EMBL/GenBank/DDBJ databases">
        <title>Draft genome of Marssonina rosae.</title>
        <authorList>
            <person name="Cheng Q."/>
        </authorList>
    </citation>
    <scope>NUCLEOTIDE SEQUENCE</scope>
    <source>
        <strain evidence="15">R4</strain>
    </source>
</reference>
<proteinExistence type="inferred from homology"/>
<feature type="region of interest" description="Disordered" evidence="13">
    <location>
        <begin position="1017"/>
        <end position="1058"/>
    </location>
</feature>
<keyword evidence="8" id="KW-0418">Kinase</keyword>
<dbReference type="SUPFAM" id="SSF56112">
    <property type="entry name" value="Protein kinase-like (PK-like)"/>
    <property type="match status" value="1"/>
</dbReference>
<evidence type="ECO:0000256" key="7">
    <source>
        <dbReference type="ARBA" id="ARBA00022741"/>
    </source>
</evidence>
<evidence type="ECO:0000256" key="1">
    <source>
        <dbReference type="ARBA" id="ARBA00004266"/>
    </source>
</evidence>
<dbReference type="InterPro" id="IPR000719">
    <property type="entry name" value="Prot_kinase_dom"/>
</dbReference>
<dbReference type="InterPro" id="IPR017441">
    <property type="entry name" value="Protein_kinase_ATP_BS"/>
</dbReference>
<keyword evidence="9 12" id="KW-0067">ATP-binding</keyword>
<dbReference type="SMART" id="SM00220">
    <property type="entry name" value="S_TKc"/>
    <property type="match status" value="1"/>
</dbReference>
<organism evidence="15 16">
    <name type="scientific">Diplocarpon rosae</name>
    <dbReference type="NCBI Taxonomy" id="946125"/>
    <lineage>
        <taxon>Eukaryota</taxon>
        <taxon>Fungi</taxon>
        <taxon>Dikarya</taxon>
        <taxon>Ascomycota</taxon>
        <taxon>Pezizomycotina</taxon>
        <taxon>Leotiomycetes</taxon>
        <taxon>Helotiales</taxon>
        <taxon>Drepanopezizaceae</taxon>
        <taxon>Diplocarpon</taxon>
    </lineage>
</organism>
<dbReference type="Gene3D" id="3.30.310.220">
    <property type="entry name" value="Fungal kinase associated-1 domain"/>
    <property type="match status" value="1"/>
</dbReference>
<keyword evidence="6" id="KW-0808">Transferase</keyword>
<evidence type="ECO:0000256" key="6">
    <source>
        <dbReference type="ARBA" id="ARBA00022679"/>
    </source>
</evidence>
<evidence type="ECO:0000256" key="12">
    <source>
        <dbReference type="PROSITE-ProRule" id="PRU10141"/>
    </source>
</evidence>
<dbReference type="InterPro" id="IPR008271">
    <property type="entry name" value="Ser/Thr_kinase_AS"/>
</dbReference>
<comment type="subcellular location">
    <subcellularLocation>
        <location evidence="1">Bud neck</location>
    </subcellularLocation>
</comment>
<comment type="similarity">
    <text evidence="2">Belongs to the protein kinase superfamily. CAMK Ser/Thr protein kinase family. NIM1 subfamily.</text>
</comment>
<dbReference type="Pfam" id="PF00069">
    <property type="entry name" value="Pkinase"/>
    <property type="match status" value="1"/>
</dbReference>
<feature type="region of interest" description="Disordered" evidence="13">
    <location>
        <begin position="1084"/>
        <end position="1103"/>
    </location>
</feature>
<dbReference type="PROSITE" id="PS50011">
    <property type="entry name" value="PROTEIN_KINASE_DOM"/>
    <property type="match status" value="1"/>
</dbReference>
<protein>
    <recommendedName>
        <fullName evidence="3">non-specific serine/threonine protein kinase</fullName>
        <ecNumber evidence="3">2.7.11.1</ecNumber>
    </recommendedName>
</protein>
<dbReference type="GO" id="GO:0005940">
    <property type="term" value="C:septin ring"/>
    <property type="evidence" value="ECO:0007669"/>
    <property type="project" value="UniProtKB-ARBA"/>
</dbReference>
<comment type="caution">
    <text evidence="15">The sequence shown here is derived from an EMBL/GenBank/DDBJ whole genome shotgun (WGS) entry which is preliminary data.</text>
</comment>
<comment type="catalytic activity">
    <reaction evidence="11">
        <text>L-seryl-[protein] + ATP = O-phospho-L-seryl-[protein] + ADP + H(+)</text>
        <dbReference type="Rhea" id="RHEA:17989"/>
        <dbReference type="Rhea" id="RHEA-COMP:9863"/>
        <dbReference type="Rhea" id="RHEA-COMP:11604"/>
        <dbReference type="ChEBI" id="CHEBI:15378"/>
        <dbReference type="ChEBI" id="CHEBI:29999"/>
        <dbReference type="ChEBI" id="CHEBI:30616"/>
        <dbReference type="ChEBI" id="CHEBI:83421"/>
        <dbReference type="ChEBI" id="CHEBI:456216"/>
        <dbReference type="EC" id="2.7.11.1"/>
    </reaction>
</comment>
<dbReference type="Proteomes" id="UP001285354">
    <property type="component" value="Unassembled WGS sequence"/>
</dbReference>
<keyword evidence="16" id="KW-1185">Reference proteome</keyword>